<organism evidence="2 3">
    <name type="scientific">Nesidiocoris tenuis</name>
    <dbReference type="NCBI Taxonomy" id="355587"/>
    <lineage>
        <taxon>Eukaryota</taxon>
        <taxon>Metazoa</taxon>
        <taxon>Ecdysozoa</taxon>
        <taxon>Arthropoda</taxon>
        <taxon>Hexapoda</taxon>
        <taxon>Insecta</taxon>
        <taxon>Pterygota</taxon>
        <taxon>Neoptera</taxon>
        <taxon>Paraneoptera</taxon>
        <taxon>Hemiptera</taxon>
        <taxon>Heteroptera</taxon>
        <taxon>Panheteroptera</taxon>
        <taxon>Cimicomorpha</taxon>
        <taxon>Miridae</taxon>
        <taxon>Dicyphina</taxon>
        <taxon>Nesidiocoris</taxon>
    </lineage>
</organism>
<accession>A0A6H5HQQ9</accession>
<proteinExistence type="predicted"/>
<evidence type="ECO:0000313" key="2">
    <source>
        <dbReference type="EMBL" id="CAB0019406.1"/>
    </source>
</evidence>
<gene>
    <name evidence="2" type="ORF">NTEN_LOCUS23118</name>
</gene>
<dbReference type="Proteomes" id="UP000479000">
    <property type="component" value="Unassembled WGS sequence"/>
</dbReference>
<sequence>MELKLLMGEIFIFKHSLVPPAKNYFESGGQEEKKTSQRWTKDPSSKGEEGARNVGTFSTGAPEDDEMEGGPRAHFGPMPYRRISSSSTDGLQDPSLVLQVILTRIGRATSSSSFVIIVPEPSPLCVTQCLAKPDYISLCGKQVRTEVIYRAAQRGCHIFPGKKRWKRKLTITCCRRVSECR</sequence>
<evidence type="ECO:0000256" key="1">
    <source>
        <dbReference type="SAM" id="MobiDB-lite"/>
    </source>
</evidence>
<feature type="compositionally biased region" description="Basic and acidic residues" evidence="1">
    <location>
        <begin position="30"/>
        <end position="51"/>
    </location>
</feature>
<name>A0A6H5HQQ9_9HEMI</name>
<feature type="region of interest" description="Disordered" evidence="1">
    <location>
        <begin position="26"/>
        <end position="74"/>
    </location>
</feature>
<keyword evidence="3" id="KW-1185">Reference proteome</keyword>
<protein>
    <submittedName>
        <fullName evidence="2">Uncharacterized protein</fullName>
    </submittedName>
</protein>
<dbReference type="AlphaFoldDB" id="A0A6H5HQQ9"/>
<reference evidence="2 3" key="1">
    <citation type="submission" date="2020-02" db="EMBL/GenBank/DDBJ databases">
        <authorList>
            <person name="Ferguson B K."/>
        </authorList>
    </citation>
    <scope>NUCLEOTIDE SEQUENCE [LARGE SCALE GENOMIC DNA]</scope>
</reference>
<evidence type="ECO:0000313" key="3">
    <source>
        <dbReference type="Proteomes" id="UP000479000"/>
    </source>
</evidence>
<feature type="non-terminal residue" evidence="2">
    <location>
        <position position="181"/>
    </location>
</feature>
<dbReference type="EMBL" id="CADCXU010033950">
    <property type="protein sequence ID" value="CAB0019406.1"/>
    <property type="molecule type" value="Genomic_DNA"/>
</dbReference>